<keyword evidence="1" id="KW-1185">Reference proteome</keyword>
<organism evidence="1 2">
    <name type="scientific">Heterorhabditis bacteriophora</name>
    <name type="common">Entomopathogenic nematode worm</name>
    <dbReference type="NCBI Taxonomy" id="37862"/>
    <lineage>
        <taxon>Eukaryota</taxon>
        <taxon>Metazoa</taxon>
        <taxon>Ecdysozoa</taxon>
        <taxon>Nematoda</taxon>
        <taxon>Chromadorea</taxon>
        <taxon>Rhabditida</taxon>
        <taxon>Rhabditina</taxon>
        <taxon>Rhabditomorpha</taxon>
        <taxon>Strongyloidea</taxon>
        <taxon>Heterorhabditidae</taxon>
        <taxon>Heterorhabditis</taxon>
    </lineage>
</organism>
<reference evidence="2" key="1">
    <citation type="submission" date="2016-11" db="UniProtKB">
        <authorList>
            <consortium name="WormBaseParasite"/>
        </authorList>
    </citation>
    <scope>IDENTIFICATION</scope>
</reference>
<proteinExistence type="predicted"/>
<sequence>MGLACGQDPDIVRTICSWVRNAIRR</sequence>
<dbReference type="WBParaSite" id="Hba_12301">
    <property type="protein sequence ID" value="Hba_12301"/>
    <property type="gene ID" value="Hba_12301"/>
</dbReference>
<evidence type="ECO:0000313" key="1">
    <source>
        <dbReference type="Proteomes" id="UP000095283"/>
    </source>
</evidence>
<protein>
    <submittedName>
        <fullName evidence="2">Transposase</fullName>
    </submittedName>
</protein>
<accession>A0A1I7X4B1</accession>
<evidence type="ECO:0000313" key="2">
    <source>
        <dbReference type="WBParaSite" id="Hba_12301"/>
    </source>
</evidence>
<name>A0A1I7X4B1_HETBA</name>
<dbReference type="Proteomes" id="UP000095283">
    <property type="component" value="Unplaced"/>
</dbReference>
<dbReference type="AlphaFoldDB" id="A0A1I7X4B1"/>